<dbReference type="InterPro" id="IPR017853">
    <property type="entry name" value="GH"/>
</dbReference>
<evidence type="ECO:0000256" key="7">
    <source>
        <dbReference type="ARBA" id="ARBA00022801"/>
    </source>
</evidence>
<evidence type="ECO:0000256" key="4">
    <source>
        <dbReference type="ARBA" id="ARBA00012595"/>
    </source>
</evidence>
<dbReference type="SUPFAM" id="SSF51011">
    <property type="entry name" value="Glycosyl hydrolase domain"/>
    <property type="match status" value="1"/>
</dbReference>
<dbReference type="PROSITE" id="PS51166">
    <property type="entry name" value="CBM20"/>
    <property type="match status" value="1"/>
</dbReference>
<dbReference type="InterPro" id="IPR013784">
    <property type="entry name" value="Carb-bd-like_fold"/>
</dbReference>
<evidence type="ECO:0000256" key="2">
    <source>
        <dbReference type="ARBA" id="ARBA00001913"/>
    </source>
</evidence>
<dbReference type="GO" id="GO:0004556">
    <property type="term" value="F:alpha-amylase activity"/>
    <property type="evidence" value="ECO:0007669"/>
    <property type="project" value="UniProtKB-EC"/>
</dbReference>
<keyword evidence="5" id="KW-0479">Metal-binding</keyword>
<accession>A0A4T0BNU6</accession>
<dbReference type="InterPro" id="IPR002044">
    <property type="entry name" value="CBM20"/>
</dbReference>
<dbReference type="SMART" id="SM00642">
    <property type="entry name" value="Aamy"/>
    <property type="match status" value="1"/>
</dbReference>
<evidence type="ECO:0000313" key="17">
    <source>
        <dbReference type="Proteomes" id="UP000308724"/>
    </source>
</evidence>
<dbReference type="PANTHER" id="PTHR10357:SF215">
    <property type="entry name" value="ALPHA-AMYLASE 1"/>
    <property type="match status" value="1"/>
</dbReference>
<dbReference type="InterPro" id="IPR013783">
    <property type="entry name" value="Ig-like_fold"/>
</dbReference>
<dbReference type="SUPFAM" id="SSF49452">
    <property type="entry name" value="Starch-binding domain-like"/>
    <property type="match status" value="1"/>
</dbReference>
<comment type="similarity">
    <text evidence="3">Belongs to the glycosyl hydrolase 13 family.</text>
</comment>
<evidence type="ECO:0000256" key="10">
    <source>
        <dbReference type="ARBA" id="ARBA00023180"/>
    </source>
</evidence>
<dbReference type="FunFam" id="2.60.40.1180:FF:000037">
    <property type="entry name" value="Alpha-amylase A"/>
    <property type="match status" value="1"/>
</dbReference>
<keyword evidence="13" id="KW-0624">Polysaccharide degradation</keyword>
<comment type="catalytic activity">
    <reaction evidence="1">
        <text>Endohydrolysis of (1-&gt;4)-alpha-D-glucosidic linkages in polysaccharides containing three or more (1-&gt;4)-alpha-linked D-glucose units.</text>
        <dbReference type="EC" id="3.2.1.1"/>
    </reaction>
</comment>
<dbReference type="EMBL" id="QZBZ01000181">
    <property type="protein sequence ID" value="TIA33764.1"/>
    <property type="molecule type" value="Genomic_DNA"/>
</dbReference>
<evidence type="ECO:0000259" key="15">
    <source>
        <dbReference type="PROSITE" id="PS51166"/>
    </source>
</evidence>
<dbReference type="EC" id="3.2.1.1" evidence="4"/>
<protein>
    <recommendedName>
        <fullName evidence="4">alpha-amylase</fullName>
        <ecNumber evidence="4">3.2.1.1</ecNumber>
    </recommendedName>
</protein>
<evidence type="ECO:0000256" key="13">
    <source>
        <dbReference type="ARBA" id="ARBA00023326"/>
    </source>
</evidence>
<dbReference type="AlphaFoldDB" id="A0A4T0BNU6"/>
<dbReference type="GO" id="GO:0000272">
    <property type="term" value="P:polysaccharide catabolic process"/>
    <property type="evidence" value="ECO:0007669"/>
    <property type="project" value="UniProtKB-KW"/>
</dbReference>
<dbReference type="PANTHER" id="PTHR10357">
    <property type="entry name" value="ALPHA-AMYLASE FAMILY MEMBER"/>
    <property type="match status" value="1"/>
</dbReference>
<dbReference type="Gene3D" id="2.60.40.1180">
    <property type="entry name" value="Golgi alpha-mannosidase II"/>
    <property type="match status" value="1"/>
</dbReference>
<dbReference type="InterPro" id="IPR013780">
    <property type="entry name" value="Glyco_hydro_b"/>
</dbReference>
<evidence type="ECO:0000256" key="3">
    <source>
        <dbReference type="ARBA" id="ARBA00008061"/>
    </source>
</evidence>
<feature type="signal peptide" evidence="14">
    <location>
        <begin position="1"/>
        <end position="39"/>
    </location>
</feature>
<evidence type="ECO:0000256" key="12">
    <source>
        <dbReference type="ARBA" id="ARBA00023295"/>
    </source>
</evidence>
<dbReference type="GO" id="GO:0005509">
    <property type="term" value="F:calcium ion binding"/>
    <property type="evidence" value="ECO:0007669"/>
    <property type="project" value="InterPro"/>
</dbReference>
<dbReference type="SMART" id="SM01065">
    <property type="entry name" value="CBM_2"/>
    <property type="match status" value="1"/>
</dbReference>
<evidence type="ECO:0000256" key="9">
    <source>
        <dbReference type="ARBA" id="ARBA00023157"/>
    </source>
</evidence>
<evidence type="ECO:0000256" key="8">
    <source>
        <dbReference type="ARBA" id="ARBA00022837"/>
    </source>
</evidence>
<comment type="caution">
    <text evidence="16">The sequence shown here is derived from an EMBL/GenBank/DDBJ whole genome shotgun (WGS) entry which is preliminary data.</text>
</comment>
<dbReference type="CDD" id="cd05811">
    <property type="entry name" value="CBM20_glucoamylase"/>
    <property type="match status" value="1"/>
</dbReference>
<name>A0A4T0BNU6_AURPU</name>
<dbReference type="FunFam" id="2.60.40.10:FF:000552">
    <property type="entry name" value="Related to glucoamylase"/>
    <property type="match status" value="1"/>
</dbReference>
<dbReference type="FunFam" id="3.20.20.80:FF:000120">
    <property type="entry name" value="Alpha-amylase A"/>
    <property type="match status" value="1"/>
</dbReference>
<dbReference type="SUPFAM" id="SSF51445">
    <property type="entry name" value="(Trans)glycosidases"/>
    <property type="match status" value="1"/>
</dbReference>
<keyword evidence="8" id="KW-0106">Calcium</keyword>
<evidence type="ECO:0000256" key="6">
    <source>
        <dbReference type="ARBA" id="ARBA00022729"/>
    </source>
</evidence>
<sequence length="640" mass="69083">MVPLSKHNYRQPRRSSTTMASFMSRLLLALLSLVGFAQCLSPAQWRSQSIYQVLTDRFGRTDGSTTASCDVNNYCGGTWQGIINKLDYIQQMGFTAIWVSPVVKNIRTSGQDGDSYHGYWAQDIYQVNTNFGSAADLISLSKALHARGMYLMVDIVTNHMGYAGCGNCVDYSQFNPFNKQSYYHPFCLIDYNNQNSCWAGDNIVSLPDLRTEDDAVLSMWKTWITQLVANYTIDGLRIDSAKSVNKAFYPPFEQAAGVYIAGEVYEGNPTTFCDYQNYMDGMLNFPSYYWITQAFQSTSGSISNLYNGIDTLKSSCKDTTLLGSFMENHDLARFPSLTNDYALAKNAVAFTMLADGIPIIYQGQEQHFAGSGVPNNREALWLSGYSTSSTLYPFIGTLNKIRKQAIKQDTGYVTYKAVPVYSDASTIVMRKGTTGSQVVGVFTNKGSSGSSSFTLTSSASGFTAGQSITDVLSCTSYTTDSNGNLNIAISAGLPRVLYPTAKLTGSGLCGGSSGSTTAVPAPTTIKTSTTTGGACSTPTSVAITFSDKVVTQYGQSVKLVGSIPQLGAWNAANGIVLSSAGYTASNPVWSGTVNLPTGTSFSYKFVKVNSDGNFTWENDPYVVPASCGITTATVSNTWQG</sequence>
<proteinExistence type="inferred from homology"/>
<evidence type="ECO:0000256" key="14">
    <source>
        <dbReference type="SAM" id="SignalP"/>
    </source>
</evidence>
<evidence type="ECO:0000256" key="11">
    <source>
        <dbReference type="ARBA" id="ARBA00023277"/>
    </source>
</evidence>
<dbReference type="Pfam" id="PF00128">
    <property type="entry name" value="Alpha-amylase"/>
    <property type="match status" value="1"/>
</dbReference>
<keyword evidence="12" id="KW-0326">Glycosidase</keyword>
<dbReference type="InterPro" id="IPR006047">
    <property type="entry name" value="GH13_cat_dom"/>
</dbReference>
<organism evidence="16 17">
    <name type="scientific">Aureobasidium pullulans</name>
    <name type="common">Black yeast</name>
    <name type="synonym">Pullularia pullulans</name>
    <dbReference type="NCBI Taxonomy" id="5580"/>
    <lineage>
        <taxon>Eukaryota</taxon>
        <taxon>Fungi</taxon>
        <taxon>Dikarya</taxon>
        <taxon>Ascomycota</taxon>
        <taxon>Pezizomycotina</taxon>
        <taxon>Dothideomycetes</taxon>
        <taxon>Dothideomycetidae</taxon>
        <taxon>Dothideales</taxon>
        <taxon>Saccotheciaceae</taxon>
        <taxon>Aureobasidium</taxon>
    </lineage>
</organism>
<gene>
    <name evidence="16" type="ORF">D6C78_07325</name>
</gene>
<dbReference type="GO" id="GO:2001070">
    <property type="term" value="F:starch binding"/>
    <property type="evidence" value="ECO:0007669"/>
    <property type="project" value="InterPro"/>
</dbReference>
<dbReference type="InterPro" id="IPR034836">
    <property type="entry name" value="CBM20_glucoamylase"/>
</dbReference>
<dbReference type="Gene3D" id="2.60.40.10">
    <property type="entry name" value="Immunoglobulins"/>
    <property type="match status" value="1"/>
</dbReference>
<dbReference type="Proteomes" id="UP000308724">
    <property type="component" value="Unassembled WGS sequence"/>
</dbReference>
<dbReference type="Pfam" id="PF09260">
    <property type="entry name" value="A_amylase_dom_C"/>
    <property type="match status" value="1"/>
</dbReference>
<evidence type="ECO:0000313" key="16">
    <source>
        <dbReference type="EMBL" id="TIA33764.1"/>
    </source>
</evidence>
<dbReference type="CDD" id="cd11319">
    <property type="entry name" value="AmyAc_euk_AmyA"/>
    <property type="match status" value="1"/>
</dbReference>
<dbReference type="Gene3D" id="3.20.20.80">
    <property type="entry name" value="Glycosidases"/>
    <property type="match status" value="1"/>
</dbReference>
<keyword evidence="10" id="KW-0325">Glycoprotein</keyword>
<feature type="chain" id="PRO_5020589370" description="alpha-amylase" evidence="14">
    <location>
        <begin position="40"/>
        <end position="640"/>
    </location>
</feature>
<dbReference type="Pfam" id="PF00686">
    <property type="entry name" value="CBM_20"/>
    <property type="match status" value="1"/>
</dbReference>
<keyword evidence="11" id="KW-0119">Carbohydrate metabolism</keyword>
<dbReference type="InterPro" id="IPR015340">
    <property type="entry name" value="A_amylase_C_dom"/>
</dbReference>
<comment type="cofactor">
    <cofactor evidence="2">
        <name>Ca(2+)</name>
        <dbReference type="ChEBI" id="CHEBI:29108"/>
    </cofactor>
</comment>
<keyword evidence="7" id="KW-0378">Hydrolase</keyword>
<feature type="domain" description="CBM20" evidence="15">
    <location>
        <begin position="535"/>
        <end position="640"/>
    </location>
</feature>
<keyword evidence="6 14" id="KW-0732">Signal</keyword>
<evidence type="ECO:0000256" key="5">
    <source>
        <dbReference type="ARBA" id="ARBA00022723"/>
    </source>
</evidence>
<keyword evidence="9" id="KW-1015">Disulfide bond</keyword>
<reference evidence="16 17" key="1">
    <citation type="submission" date="2018-10" db="EMBL/GenBank/DDBJ databases">
        <title>Fifty Aureobasidium pullulans genomes reveal a recombining polyextremotolerant generalist.</title>
        <authorList>
            <person name="Gostincar C."/>
            <person name="Turk M."/>
            <person name="Zajc J."/>
            <person name="Gunde-Cimerman N."/>
        </authorList>
    </citation>
    <scope>NUCLEOTIDE SEQUENCE [LARGE SCALE GENOMIC DNA]</scope>
    <source>
        <strain evidence="16 17">EXF-1645</strain>
    </source>
</reference>
<evidence type="ECO:0000256" key="1">
    <source>
        <dbReference type="ARBA" id="ARBA00000548"/>
    </source>
</evidence>